<comment type="cofactor">
    <cofactor evidence="1">
        <name>FAD</name>
        <dbReference type="ChEBI" id="CHEBI:57692"/>
    </cofactor>
</comment>
<evidence type="ECO:0000256" key="1">
    <source>
        <dbReference type="ARBA" id="ARBA00001974"/>
    </source>
</evidence>
<evidence type="ECO:0000256" key="3">
    <source>
        <dbReference type="ARBA" id="ARBA00022827"/>
    </source>
</evidence>
<dbReference type="PANTHER" id="PTHR43004">
    <property type="entry name" value="TRK SYSTEM POTASSIUM UPTAKE PROTEIN"/>
    <property type="match status" value="1"/>
</dbReference>
<keyword evidence="2" id="KW-0285">Flavoprotein</keyword>
<dbReference type="PRINTS" id="PR00420">
    <property type="entry name" value="RNGMNOXGNASE"/>
</dbReference>
<proteinExistence type="predicted"/>
<evidence type="ECO:0000259" key="5">
    <source>
        <dbReference type="Pfam" id="PF01494"/>
    </source>
</evidence>
<sequence length="259" mass="28802">MQDDAGVTVRTSPGAEFRGTHCIAADGAHSTVRALLGLPFEGTSYRDKFLITDIRADLDFATPERRFYFDPAWNPGRQVLLHPQPHSVWRIDWQVPEDYDLTTDRASGALDARVRAIVGETPYEILWASSYRFHQRKVPHMTEGRVLLAGDAAHVMSPFGARGMNSGLADAENAAWKLAATRAGWGTPALLPTYDTERGAAATENLRVTTETMRFLVPATPEDRAHRTTVLTRSHTDPTARPEINSGRLSEPYWYLDSP</sequence>
<dbReference type="Gene3D" id="3.50.50.60">
    <property type="entry name" value="FAD/NAD(P)-binding domain"/>
    <property type="match status" value="1"/>
</dbReference>
<accession>A0ABW2TX27</accession>
<keyword evidence="6" id="KW-0503">Monooxygenase</keyword>
<feature type="domain" description="FAD-binding" evidence="5">
    <location>
        <begin position="11"/>
        <end position="207"/>
    </location>
</feature>
<keyword evidence="6" id="KW-0560">Oxidoreductase</keyword>
<feature type="region of interest" description="Disordered" evidence="4">
    <location>
        <begin position="224"/>
        <end position="246"/>
    </location>
</feature>
<comment type="caution">
    <text evidence="6">The sequence shown here is derived from an EMBL/GenBank/DDBJ whole genome shotgun (WGS) entry which is preliminary data.</text>
</comment>
<dbReference type="InterPro" id="IPR036188">
    <property type="entry name" value="FAD/NAD-bd_sf"/>
</dbReference>
<evidence type="ECO:0000313" key="6">
    <source>
        <dbReference type="EMBL" id="MFC7617861.1"/>
    </source>
</evidence>
<organism evidence="6 7">
    <name type="scientific">Actinokineospora soli</name>
    <dbReference type="NCBI Taxonomy" id="1048753"/>
    <lineage>
        <taxon>Bacteria</taxon>
        <taxon>Bacillati</taxon>
        <taxon>Actinomycetota</taxon>
        <taxon>Actinomycetes</taxon>
        <taxon>Pseudonocardiales</taxon>
        <taxon>Pseudonocardiaceae</taxon>
        <taxon>Actinokineospora</taxon>
    </lineage>
</organism>
<dbReference type="Proteomes" id="UP001596512">
    <property type="component" value="Unassembled WGS sequence"/>
</dbReference>
<protein>
    <submittedName>
        <fullName evidence="6">FAD-dependent monooxygenase</fullName>
    </submittedName>
</protein>
<gene>
    <name evidence="6" type="ORF">ACFQV2_35085</name>
</gene>
<evidence type="ECO:0000313" key="7">
    <source>
        <dbReference type="Proteomes" id="UP001596512"/>
    </source>
</evidence>
<reference evidence="7" key="1">
    <citation type="journal article" date="2019" name="Int. J. Syst. Evol. Microbiol.">
        <title>The Global Catalogue of Microorganisms (GCM) 10K type strain sequencing project: providing services to taxonomists for standard genome sequencing and annotation.</title>
        <authorList>
            <consortium name="The Broad Institute Genomics Platform"/>
            <consortium name="The Broad Institute Genome Sequencing Center for Infectious Disease"/>
            <person name="Wu L."/>
            <person name="Ma J."/>
        </authorList>
    </citation>
    <scope>NUCLEOTIDE SEQUENCE [LARGE SCALE GENOMIC DNA]</scope>
    <source>
        <strain evidence="7">JCM 17695</strain>
    </source>
</reference>
<keyword evidence="7" id="KW-1185">Reference proteome</keyword>
<dbReference type="EMBL" id="JBHTEY010000004">
    <property type="protein sequence ID" value="MFC7617861.1"/>
    <property type="molecule type" value="Genomic_DNA"/>
</dbReference>
<evidence type="ECO:0000256" key="4">
    <source>
        <dbReference type="SAM" id="MobiDB-lite"/>
    </source>
</evidence>
<name>A0ABW2TX27_9PSEU</name>
<dbReference type="Gene3D" id="3.30.70.2450">
    <property type="match status" value="1"/>
</dbReference>
<dbReference type="SUPFAM" id="SSF51905">
    <property type="entry name" value="FAD/NAD(P)-binding domain"/>
    <property type="match status" value="1"/>
</dbReference>
<dbReference type="InterPro" id="IPR050641">
    <property type="entry name" value="RIFMO-like"/>
</dbReference>
<dbReference type="InterPro" id="IPR002938">
    <property type="entry name" value="FAD-bd"/>
</dbReference>
<dbReference type="Pfam" id="PF01494">
    <property type="entry name" value="FAD_binding_3"/>
    <property type="match status" value="1"/>
</dbReference>
<keyword evidence="3" id="KW-0274">FAD</keyword>
<dbReference type="PANTHER" id="PTHR43004:SF19">
    <property type="entry name" value="BINDING MONOOXYGENASE, PUTATIVE (JCVI)-RELATED"/>
    <property type="match status" value="1"/>
</dbReference>
<evidence type="ECO:0000256" key="2">
    <source>
        <dbReference type="ARBA" id="ARBA00022630"/>
    </source>
</evidence>
<dbReference type="GO" id="GO:0004497">
    <property type="term" value="F:monooxygenase activity"/>
    <property type="evidence" value="ECO:0007669"/>
    <property type="project" value="UniProtKB-KW"/>
</dbReference>